<feature type="compositionally biased region" description="Basic and acidic residues" evidence="1">
    <location>
        <begin position="67"/>
        <end position="80"/>
    </location>
</feature>
<organism evidence="2 3">
    <name type="scientific">Adiantum capillus-veneris</name>
    <name type="common">Maidenhair fern</name>
    <dbReference type="NCBI Taxonomy" id="13818"/>
    <lineage>
        <taxon>Eukaryota</taxon>
        <taxon>Viridiplantae</taxon>
        <taxon>Streptophyta</taxon>
        <taxon>Embryophyta</taxon>
        <taxon>Tracheophyta</taxon>
        <taxon>Polypodiopsida</taxon>
        <taxon>Polypodiidae</taxon>
        <taxon>Polypodiales</taxon>
        <taxon>Pteridineae</taxon>
        <taxon>Pteridaceae</taxon>
        <taxon>Vittarioideae</taxon>
        <taxon>Adiantum</taxon>
    </lineage>
</organism>
<reference evidence="2" key="1">
    <citation type="submission" date="2021-01" db="EMBL/GenBank/DDBJ databases">
        <title>Adiantum capillus-veneris genome.</title>
        <authorList>
            <person name="Fang Y."/>
            <person name="Liao Q."/>
        </authorList>
    </citation>
    <scope>NUCLEOTIDE SEQUENCE</scope>
    <source>
        <strain evidence="2">H3</strain>
        <tissue evidence="2">Leaf</tissue>
    </source>
</reference>
<proteinExistence type="predicted"/>
<feature type="region of interest" description="Disordered" evidence="1">
    <location>
        <begin position="27"/>
        <end position="93"/>
    </location>
</feature>
<dbReference type="Proteomes" id="UP000886520">
    <property type="component" value="Chromosome 18"/>
</dbReference>
<keyword evidence="3" id="KW-1185">Reference proteome</keyword>
<evidence type="ECO:0000313" key="3">
    <source>
        <dbReference type="Proteomes" id="UP000886520"/>
    </source>
</evidence>
<accession>A0A9D4UEQ4</accession>
<comment type="caution">
    <text evidence="2">The sequence shown here is derived from an EMBL/GenBank/DDBJ whole genome shotgun (WGS) entry which is preliminary data.</text>
</comment>
<evidence type="ECO:0000256" key="1">
    <source>
        <dbReference type="SAM" id="MobiDB-lite"/>
    </source>
</evidence>
<evidence type="ECO:0000313" key="2">
    <source>
        <dbReference type="EMBL" id="KAI5066347.1"/>
    </source>
</evidence>
<sequence>MGSRTYVGLDGWSTYKMLFGLPYRLTPSPRSPIPSAIEEPEPVSTHTMRSPHRETPGFPPRPIVPHDTIDDSRSRLRPEIDASLTPSLRSPIPSAIAEQSQCLLTQ</sequence>
<gene>
    <name evidence="2" type="ORF">GOP47_0018971</name>
</gene>
<protein>
    <submittedName>
        <fullName evidence="2">Uncharacterized protein</fullName>
    </submittedName>
</protein>
<dbReference type="AlphaFoldDB" id="A0A9D4UEQ4"/>
<dbReference type="EMBL" id="JABFUD020000018">
    <property type="protein sequence ID" value="KAI5066347.1"/>
    <property type="molecule type" value="Genomic_DNA"/>
</dbReference>
<name>A0A9D4UEQ4_ADICA</name>